<organism evidence="1">
    <name type="scientific">uncultured Caudovirales phage</name>
    <dbReference type="NCBI Taxonomy" id="2100421"/>
    <lineage>
        <taxon>Viruses</taxon>
        <taxon>Duplodnaviria</taxon>
        <taxon>Heunggongvirae</taxon>
        <taxon>Uroviricota</taxon>
        <taxon>Caudoviricetes</taxon>
        <taxon>Peduoviridae</taxon>
        <taxon>Maltschvirus</taxon>
        <taxon>Maltschvirus maltsch</taxon>
    </lineage>
</organism>
<reference evidence="1" key="1">
    <citation type="submission" date="2020-04" db="EMBL/GenBank/DDBJ databases">
        <authorList>
            <person name="Chiriac C."/>
            <person name="Salcher M."/>
            <person name="Ghai R."/>
            <person name="Kavagutti S V."/>
        </authorList>
    </citation>
    <scope>NUCLEOTIDE SEQUENCE</scope>
</reference>
<evidence type="ECO:0000313" key="1">
    <source>
        <dbReference type="EMBL" id="CAB4160148.1"/>
    </source>
</evidence>
<dbReference type="EMBL" id="LR796697">
    <property type="protein sequence ID" value="CAB4160148.1"/>
    <property type="molecule type" value="Genomic_DNA"/>
</dbReference>
<name>A0A6J5NSR6_9CAUD</name>
<sequence length="61" mass="7260">MKQRVLVRFANEMHYVNTIELDPTKLTDIMRFREEVFATIDGIRIAIKREDFDAFDLDIAK</sequence>
<accession>A0A6J5NSR6</accession>
<gene>
    <name evidence="1" type="ORF">UFOVP723_81</name>
</gene>
<proteinExistence type="predicted"/>
<protein>
    <submittedName>
        <fullName evidence="1">Uncharacterized protein</fullName>
    </submittedName>
</protein>